<evidence type="ECO:0000256" key="4">
    <source>
        <dbReference type="ARBA" id="ARBA00011011"/>
    </source>
</evidence>
<evidence type="ECO:0000256" key="2">
    <source>
        <dbReference type="ARBA" id="ARBA00004323"/>
    </source>
</evidence>
<evidence type="ECO:0000256" key="18">
    <source>
        <dbReference type="ARBA" id="ARBA00029663"/>
    </source>
</evidence>
<evidence type="ECO:0000256" key="6">
    <source>
        <dbReference type="ARBA" id="ARBA00014817"/>
    </source>
</evidence>
<evidence type="ECO:0000256" key="10">
    <source>
        <dbReference type="ARBA" id="ARBA00022723"/>
    </source>
</evidence>
<evidence type="ECO:0000313" key="24">
    <source>
        <dbReference type="Proteomes" id="UP001153292"/>
    </source>
</evidence>
<keyword evidence="17" id="KW-0464">Manganese</keyword>
<evidence type="ECO:0000256" key="7">
    <source>
        <dbReference type="ARBA" id="ARBA00022676"/>
    </source>
</evidence>
<keyword evidence="8" id="KW-0808">Transferase</keyword>
<name>A0ABN8BBM9_CHISP</name>
<dbReference type="InterPro" id="IPR029044">
    <property type="entry name" value="Nucleotide-diphossugar_trans"/>
</dbReference>
<comment type="cofactor">
    <cofactor evidence="1">
        <name>Mn(2+)</name>
        <dbReference type="ChEBI" id="CHEBI:29035"/>
    </cofactor>
</comment>
<evidence type="ECO:0000256" key="11">
    <source>
        <dbReference type="ARBA" id="ARBA00022968"/>
    </source>
</evidence>
<evidence type="ECO:0000256" key="13">
    <source>
        <dbReference type="ARBA" id="ARBA00023034"/>
    </source>
</evidence>
<keyword evidence="15" id="KW-1015">Disulfide bond</keyword>
<keyword evidence="10" id="KW-0479">Metal-binding</keyword>
<comment type="subcellular location">
    <subcellularLocation>
        <location evidence="2">Golgi apparatus membrane</location>
        <topology evidence="2">Single-pass type II membrane protein</topology>
    </subcellularLocation>
</comment>
<reference evidence="23" key="1">
    <citation type="submission" date="2021-12" db="EMBL/GenBank/DDBJ databases">
        <authorList>
            <person name="King R."/>
        </authorList>
    </citation>
    <scope>NUCLEOTIDE SEQUENCE</scope>
</reference>
<evidence type="ECO:0000256" key="3">
    <source>
        <dbReference type="ARBA" id="ARBA00004922"/>
    </source>
</evidence>
<evidence type="ECO:0000256" key="16">
    <source>
        <dbReference type="ARBA" id="ARBA00023180"/>
    </source>
</evidence>
<evidence type="ECO:0000256" key="12">
    <source>
        <dbReference type="ARBA" id="ARBA00022989"/>
    </source>
</evidence>
<keyword evidence="11" id="KW-0735">Signal-anchor</keyword>
<dbReference type="Gene3D" id="3.90.550.10">
    <property type="entry name" value="Spore Coat Polysaccharide Biosynthesis Protein SpsA, Chain A"/>
    <property type="match status" value="1"/>
</dbReference>
<organism evidence="23 24">
    <name type="scientific">Chilo suppressalis</name>
    <name type="common">Asiatic rice borer moth</name>
    <dbReference type="NCBI Taxonomy" id="168631"/>
    <lineage>
        <taxon>Eukaryota</taxon>
        <taxon>Metazoa</taxon>
        <taxon>Ecdysozoa</taxon>
        <taxon>Arthropoda</taxon>
        <taxon>Hexapoda</taxon>
        <taxon>Insecta</taxon>
        <taxon>Pterygota</taxon>
        <taxon>Neoptera</taxon>
        <taxon>Endopterygota</taxon>
        <taxon>Lepidoptera</taxon>
        <taxon>Glossata</taxon>
        <taxon>Ditrysia</taxon>
        <taxon>Pyraloidea</taxon>
        <taxon>Crambidae</taxon>
        <taxon>Crambinae</taxon>
        <taxon>Chilo</taxon>
    </lineage>
</organism>
<keyword evidence="12" id="KW-1133">Transmembrane helix</keyword>
<evidence type="ECO:0000256" key="22">
    <source>
        <dbReference type="ARBA" id="ARBA00093257"/>
    </source>
</evidence>
<dbReference type="PANTHER" id="PTHR12871:SF0">
    <property type="entry name" value="ALPHA-1,6-MANNOSYL-GLYCOPROTEIN 2-BETA-N-ACETYLGLUCOSAMINYLTRANSFERASE"/>
    <property type="match status" value="1"/>
</dbReference>
<dbReference type="EMBL" id="OU963901">
    <property type="protein sequence ID" value="CAH0407324.1"/>
    <property type="molecule type" value="Genomic_DNA"/>
</dbReference>
<evidence type="ECO:0000256" key="15">
    <source>
        <dbReference type="ARBA" id="ARBA00023157"/>
    </source>
</evidence>
<evidence type="ECO:0000256" key="8">
    <source>
        <dbReference type="ARBA" id="ARBA00022679"/>
    </source>
</evidence>
<comment type="pathway">
    <text evidence="3">Protein modification; protein glycosylation.</text>
</comment>
<protein>
    <recommendedName>
        <fullName evidence="6">Alpha-1,6-mannosyl-glycoprotein 2-beta-N-acetylglucosaminyltransferase</fullName>
        <ecNumber evidence="5">2.4.1.143</ecNumber>
    </recommendedName>
    <alternativeName>
        <fullName evidence="21">Beta-1,2-N-acetylglucosaminyltransferase II</fullName>
    </alternativeName>
    <alternativeName>
        <fullName evidence="20">GlcNAc-T II</fullName>
    </alternativeName>
    <alternativeName>
        <fullName evidence="19">Mannoside acetylglucosaminyltransferase 2</fullName>
    </alternativeName>
    <alternativeName>
        <fullName evidence="18">N-glycosyl-oligosaccharide-glycoprotein N-acetylglucosaminyltransferase II</fullName>
    </alternativeName>
</protein>
<gene>
    <name evidence="23" type="ORF">CHILSU_LOCUS10724</name>
</gene>
<sequence>MGKRVERILKKLRNTFLVLILLFLLIVYQSKKMHNQRVAMQIPNNALKYILFEKSKGRPKDIIQLRTIVSHHNKKINILNSDNFGPITNNTIVFAITVDKFSINLQFLIVSLSQIRGIHQVLLVFSHSIYDEDINKLIGTIDFCRVLQIYYPYSLQMYPDEFPGYSLQDCPHDMDMKTARAINCTGFLFPDIRGHFRDPKHVQQKQHWWWTANVVFESVLSIVMDYERVVVFLNDDIYLLKDFLYMILFMEKISNDLGTCEFLTLDHRNLNFLRSIDGLELTPWDLNYEPSALAFDFNVWNSIVSNYDLFCAVDDSSWTRSLIYVSDKRKKASRFRILSSMFPRTYKINSCMFERTLEYCDIKENVYQILELQKNLNDFLFPTHLELYIPIQDEDDPLVNDDVVGFGGWSDPRDKDMCDNITLSKIKKIVLGMRNEIAQF</sequence>
<dbReference type="EC" id="2.4.1.143" evidence="5"/>
<evidence type="ECO:0000256" key="20">
    <source>
        <dbReference type="ARBA" id="ARBA00032552"/>
    </source>
</evidence>
<evidence type="ECO:0000256" key="1">
    <source>
        <dbReference type="ARBA" id="ARBA00001936"/>
    </source>
</evidence>
<comment type="similarity">
    <text evidence="4">Belongs to the glycosyltransferase 16 (GT16) protein family.</text>
</comment>
<dbReference type="InterPro" id="IPR007754">
    <property type="entry name" value="GlcNAc_II"/>
</dbReference>
<evidence type="ECO:0000256" key="9">
    <source>
        <dbReference type="ARBA" id="ARBA00022692"/>
    </source>
</evidence>
<keyword evidence="16" id="KW-0325">Glycoprotein</keyword>
<evidence type="ECO:0000256" key="17">
    <source>
        <dbReference type="ARBA" id="ARBA00023211"/>
    </source>
</evidence>
<keyword evidence="24" id="KW-1185">Reference proteome</keyword>
<keyword evidence="7" id="KW-0328">Glycosyltransferase</keyword>
<keyword evidence="13" id="KW-0333">Golgi apparatus</keyword>
<proteinExistence type="inferred from homology"/>
<comment type="catalytic activity">
    <reaction evidence="22">
        <text>an N(4)-{beta-D-GlcNAc-(1-&gt;2)-alpha-D-Man-(1-&gt;3)-[alpha-D-Man-(1-&gt;6)]-beta-D-Man-(1-&gt;4)-beta-D-GlcNAc-(1-&gt;4)-beta-D-GlcNAc}-L-asparaginyl-[protein] + UDP-N-acetyl-alpha-D-glucosamine = N(4)-{beta-D-GlcNAc-(1-&gt;2)-alpha-D-Man-(1-&gt;3)-[beta-D-GlcNAc-(1-&gt;2)-alpha-D-Man-(1-&gt;6)]-beta-D-Man-(1-&gt;4)-beta-D-GlcNAc-(1-&gt;4)-beta-D-GlcNAc}-L-asparaginyl-[protein] + UDP + H(+)</text>
        <dbReference type="Rhea" id="RHEA:12941"/>
        <dbReference type="Rhea" id="RHEA-COMP:13526"/>
        <dbReference type="Rhea" id="RHEA-COMP:14369"/>
        <dbReference type="ChEBI" id="CHEBI:15378"/>
        <dbReference type="ChEBI" id="CHEBI:57705"/>
        <dbReference type="ChEBI" id="CHEBI:58223"/>
        <dbReference type="ChEBI" id="CHEBI:60615"/>
        <dbReference type="ChEBI" id="CHEBI:60651"/>
        <dbReference type="EC" id="2.4.1.143"/>
    </reaction>
</comment>
<dbReference type="PANTHER" id="PTHR12871">
    <property type="entry name" value="BETA-1,2-N-ACETYLGLUCOSAMINYLTRANSFERASE II"/>
    <property type="match status" value="1"/>
</dbReference>
<accession>A0ABN8BBM9</accession>
<evidence type="ECO:0000313" key="23">
    <source>
        <dbReference type="EMBL" id="CAH0407324.1"/>
    </source>
</evidence>
<evidence type="ECO:0000256" key="21">
    <source>
        <dbReference type="ARBA" id="ARBA00032915"/>
    </source>
</evidence>
<evidence type="ECO:0000256" key="5">
    <source>
        <dbReference type="ARBA" id="ARBA00012613"/>
    </source>
</evidence>
<keyword evidence="14" id="KW-0472">Membrane</keyword>
<dbReference type="Pfam" id="PF05060">
    <property type="entry name" value="MGAT2"/>
    <property type="match status" value="1"/>
</dbReference>
<evidence type="ECO:0000256" key="19">
    <source>
        <dbReference type="ARBA" id="ARBA00031203"/>
    </source>
</evidence>
<keyword evidence="9" id="KW-0812">Transmembrane</keyword>
<dbReference type="Proteomes" id="UP001153292">
    <property type="component" value="Chromosome 8"/>
</dbReference>
<evidence type="ECO:0000256" key="14">
    <source>
        <dbReference type="ARBA" id="ARBA00023136"/>
    </source>
</evidence>